<evidence type="ECO:0000313" key="3">
    <source>
        <dbReference type="Proteomes" id="UP000479710"/>
    </source>
</evidence>
<name>A0A6G1BT01_9ORYZ</name>
<gene>
    <name evidence="2" type="ORF">E2562_004350</name>
</gene>
<sequence>KSKLAVPGLKWQGGCCWRGNGKCQGEPAWRQGLASSGKGPGHSAVSSGSAGCRVAVAATPLHRLPPPQPSASSPRLQHANASATPSSRTGSGRVADRGRRALRRADPPYDAPHPSPAHRPYSTDGSASAPRPHSRTAAK</sequence>
<feature type="compositionally biased region" description="Basic and acidic residues" evidence="1">
    <location>
        <begin position="94"/>
        <end position="107"/>
    </location>
</feature>
<dbReference type="EMBL" id="SPHZ02000011">
    <property type="protein sequence ID" value="KAF0890877.1"/>
    <property type="molecule type" value="Genomic_DNA"/>
</dbReference>
<evidence type="ECO:0000313" key="2">
    <source>
        <dbReference type="EMBL" id="KAF0890877.1"/>
    </source>
</evidence>
<comment type="caution">
    <text evidence="2">The sequence shown here is derived from an EMBL/GenBank/DDBJ whole genome shotgun (WGS) entry which is preliminary data.</text>
</comment>
<feature type="non-terminal residue" evidence="2">
    <location>
        <position position="1"/>
    </location>
</feature>
<organism evidence="2 3">
    <name type="scientific">Oryza meyeriana var. granulata</name>
    <dbReference type="NCBI Taxonomy" id="110450"/>
    <lineage>
        <taxon>Eukaryota</taxon>
        <taxon>Viridiplantae</taxon>
        <taxon>Streptophyta</taxon>
        <taxon>Embryophyta</taxon>
        <taxon>Tracheophyta</taxon>
        <taxon>Spermatophyta</taxon>
        <taxon>Magnoliopsida</taxon>
        <taxon>Liliopsida</taxon>
        <taxon>Poales</taxon>
        <taxon>Poaceae</taxon>
        <taxon>BOP clade</taxon>
        <taxon>Oryzoideae</taxon>
        <taxon>Oryzeae</taxon>
        <taxon>Oryzinae</taxon>
        <taxon>Oryza</taxon>
        <taxon>Oryza meyeriana</taxon>
    </lineage>
</organism>
<dbReference type="Proteomes" id="UP000479710">
    <property type="component" value="Unassembled WGS sequence"/>
</dbReference>
<proteinExistence type="predicted"/>
<keyword evidence="3" id="KW-1185">Reference proteome</keyword>
<evidence type="ECO:0000256" key="1">
    <source>
        <dbReference type="SAM" id="MobiDB-lite"/>
    </source>
</evidence>
<feature type="compositionally biased region" description="Polar residues" evidence="1">
    <location>
        <begin position="70"/>
        <end position="90"/>
    </location>
</feature>
<protein>
    <submittedName>
        <fullName evidence="2">Uncharacterized protein</fullName>
    </submittedName>
</protein>
<reference evidence="2 3" key="1">
    <citation type="submission" date="2019-11" db="EMBL/GenBank/DDBJ databases">
        <title>Whole genome sequence of Oryza granulata.</title>
        <authorList>
            <person name="Li W."/>
        </authorList>
    </citation>
    <scope>NUCLEOTIDE SEQUENCE [LARGE SCALE GENOMIC DNA]</scope>
    <source>
        <strain evidence="3">cv. Menghai</strain>
        <tissue evidence="2">Leaf</tissue>
    </source>
</reference>
<dbReference type="AlphaFoldDB" id="A0A6G1BT01"/>
<feature type="region of interest" description="Disordered" evidence="1">
    <location>
        <begin position="31"/>
        <end position="139"/>
    </location>
</feature>
<accession>A0A6G1BT01</accession>